<reference evidence="5" key="1">
    <citation type="submission" date="2016-10" db="EMBL/GenBank/DDBJ databases">
        <authorList>
            <person name="Benchimol M."/>
            <person name="Almeida L.G."/>
            <person name="Vasconcelos A.T."/>
            <person name="Perreira-Neves A."/>
            <person name="Rosa I.A."/>
            <person name="Tasca T."/>
            <person name="Bogo M.R."/>
            <person name="de Souza W."/>
        </authorList>
    </citation>
    <scope>NUCLEOTIDE SEQUENCE [LARGE SCALE GENOMIC DNA]</scope>
    <source>
        <strain evidence="5">K</strain>
    </source>
</reference>
<feature type="compositionally biased region" description="Polar residues" evidence="3">
    <location>
        <begin position="53"/>
        <end position="77"/>
    </location>
</feature>
<dbReference type="InterPro" id="IPR016197">
    <property type="entry name" value="Chromo-like_dom_sf"/>
</dbReference>
<dbReference type="Pfam" id="PF01393">
    <property type="entry name" value="Chromo_shadow"/>
    <property type="match status" value="1"/>
</dbReference>
<dbReference type="EMBL" id="MLAK01000827">
    <property type="protein sequence ID" value="OHT03430.1"/>
    <property type="molecule type" value="Genomic_DNA"/>
</dbReference>
<feature type="compositionally biased region" description="Low complexity" evidence="3">
    <location>
        <begin position="78"/>
        <end position="91"/>
    </location>
</feature>
<dbReference type="Proteomes" id="UP000179807">
    <property type="component" value="Unassembled WGS sequence"/>
</dbReference>
<protein>
    <recommendedName>
        <fullName evidence="4">Chromo shadow domain-containing protein</fullName>
    </recommendedName>
</protein>
<gene>
    <name evidence="5" type="ORF">TRFO_06660</name>
</gene>
<dbReference type="Gene3D" id="2.40.50.40">
    <property type="match status" value="1"/>
</dbReference>
<dbReference type="RefSeq" id="XP_068356566.1">
    <property type="nucleotide sequence ID" value="XM_068493227.1"/>
</dbReference>
<dbReference type="InterPro" id="IPR008251">
    <property type="entry name" value="Chromo_shadow_dom"/>
</dbReference>
<comment type="caution">
    <text evidence="5">The sequence shown here is derived from an EMBL/GenBank/DDBJ whole genome shotgun (WGS) entry which is preliminary data.</text>
</comment>
<dbReference type="AlphaFoldDB" id="A0A1J4K101"/>
<organism evidence="5 6">
    <name type="scientific">Tritrichomonas foetus</name>
    <dbReference type="NCBI Taxonomy" id="1144522"/>
    <lineage>
        <taxon>Eukaryota</taxon>
        <taxon>Metamonada</taxon>
        <taxon>Parabasalia</taxon>
        <taxon>Tritrichomonadida</taxon>
        <taxon>Tritrichomonadidae</taxon>
        <taxon>Tritrichomonas</taxon>
    </lineage>
</organism>
<proteinExistence type="predicted"/>
<keyword evidence="2" id="KW-0539">Nucleus</keyword>
<evidence type="ECO:0000313" key="6">
    <source>
        <dbReference type="Proteomes" id="UP000179807"/>
    </source>
</evidence>
<evidence type="ECO:0000259" key="4">
    <source>
        <dbReference type="Pfam" id="PF01393"/>
    </source>
</evidence>
<accession>A0A1J4K101</accession>
<dbReference type="VEuPathDB" id="TrichDB:TRFO_06660"/>
<name>A0A1J4K101_9EUKA</name>
<evidence type="ECO:0000256" key="3">
    <source>
        <dbReference type="SAM" id="MobiDB-lite"/>
    </source>
</evidence>
<keyword evidence="6" id="KW-1185">Reference proteome</keyword>
<feature type="region of interest" description="Disordered" evidence="3">
    <location>
        <begin position="1"/>
        <end position="133"/>
    </location>
</feature>
<dbReference type="GeneID" id="94827931"/>
<sequence>MEGIEDSSIIQPKRKQTGKRLGVLANKNPSQNSPQKKDSSKMKQIKLTDLSGPGNSHFTSKTESFPQVSGSPSTKIANNTQEQITIENTEINENKVISTKETSQNKSDDNSENTNSENVNSEKNDNSNTPEKLSFSKRNIVSILGGQYDKHNKLILAVKLKTPDKIVYTPYTVLKRKSPSILCEFFESHIVFDQ</sequence>
<comment type="subcellular location">
    <subcellularLocation>
        <location evidence="1">Nucleus</location>
    </subcellularLocation>
</comment>
<evidence type="ECO:0000313" key="5">
    <source>
        <dbReference type="EMBL" id="OHT03430.1"/>
    </source>
</evidence>
<feature type="compositionally biased region" description="Polar residues" evidence="3">
    <location>
        <begin position="95"/>
        <end position="104"/>
    </location>
</feature>
<dbReference type="GO" id="GO:0005634">
    <property type="term" value="C:nucleus"/>
    <property type="evidence" value="ECO:0007669"/>
    <property type="project" value="UniProtKB-SubCell"/>
</dbReference>
<evidence type="ECO:0000256" key="1">
    <source>
        <dbReference type="ARBA" id="ARBA00004123"/>
    </source>
</evidence>
<dbReference type="CDD" id="cd00034">
    <property type="entry name" value="CSD"/>
    <property type="match status" value="1"/>
</dbReference>
<evidence type="ECO:0000256" key="2">
    <source>
        <dbReference type="ARBA" id="ARBA00023242"/>
    </source>
</evidence>
<feature type="domain" description="Chromo shadow" evidence="4">
    <location>
        <begin position="146"/>
        <end position="192"/>
    </location>
</feature>
<dbReference type="SUPFAM" id="SSF54160">
    <property type="entry name" value="Chromo domain-like"/>
    <property type="match status" value="1"/>
</dbReference>